<comment type="caution">
    <text evidence="2">The sequence shown here is derived from an EMBL/GenBank/DDBJ whole genome shotgun (WGS) entry which is preliminary data.</text>
</comment>
<reference evidence="2 3" key="1">
    <citation type="journal article" date="2015" name="Nature">
        <title>rRNA introns, odd ribosomes, and small enigmatic genomes across a large radiation of phyla.</title>
        <authorList>
            <person name="Brown C.T."/>
            <person name="Hug L.A."/>
            <person name="Thomas B.C."/>
            <person name="Sharon I."/>
            <person name="Castelle C.J."/>
            <person name="Singh A."/>
            <person name="Wilkins M.J."/>
            <person name="Williams K.H."/>
            <person name="Banfield J.F."/>
        </authorList>
    </citation>
    <scope>NUCLEOTIDE SEQUENCE [LARGE SCALE GENOMIC DNA]</scope>
</reference>
<dbReference type="Proteomes" id="UP000034617">
    <property type="component" value="Unassembled WGS sequence"/>
</dbReference>
<proteinExistence type="predicted"/>
<dbReference type="AlphaFoldDB" id="A0A0G1JUL8"/>
<dbReference type="SUPFAM" id="SSF53448">
    <property type="entry name" value="Nucleotide-diphospho-sugar transferases"/>
    <property type="match status" value="1"/>
</dbReference>
<dbReference type="Pfam" id="PF00535">
    <property type="entry name" value="Glycos_transf_2"/>
    <property type="match status" value="1"/>
</dbReference>
<evidence type="ECO:0000313" key="2">
    <source>
        <dbReference type="EMBL" id="KKT39139.1"/>
    </source>
</evidence>
<dbReference type="InterPro" id="IPR050256">
    <property type="entry name" value="Glycosyltransferase_2"/>
</dbReference>
<evidence type="ECO:0000313" key="3">
    <source>
        <dbReference type="Proteomes" id="UP000034617"/>
    </source>
</evidence>
<protein>
    <submittedName>
        <fullName evidence="2">Glycosyl transferase, family 2</fullName>
    </submittedName>
</protein>
<sequence length="263" mass="30520">MKKFSLIIPVYKQEHTIKRDIQSAIKALSTLSVPFEIIPVIDGELDNSREEIQKIKDKRIIIAGYKTNHGKGYAVRYGFAHATGDVIGFMDAGGDLNVSALPLMITQFLYQKADIVIGSKRHPGSKIIYPWVRKIYSWVYQKIVRILFGLNITDTQVGMKIYKRKLLEDVLPRLLVKQFAFDIEMLAVSYYLGYTRIYEAPVELDFANVQSSITSKKVIYTVKNMLQDTLAVFYRLYILHYYDNTNKRKWRFDPELNFRINIG</sequence>
<organism evidence="2 3">
    <name type="scientific">Candidatus Gottesmanbacteria bacterium GW2011_GWB1_44_11c</name>
    <dbReference type="NCBI Taxonomy" id="1618447"/>
    <lineage>
        <taxon>Bacteria</taxon>
        <taxon>Candidatus Gottesmaniibacteriota</taxon>
    </lineage>
</organism>
<dbReference type="PANTHER" id="PTHR48090">
    <property type="entry name" value="UNDECAPRENYL-PHOSPHATE 4-DEOXY-4-FORMAMIDO-L-ARABINOSE TRANSFERASE-RELATED"/>
    <property type="match status" value="1"/>
</dbReference>
<feature type="domain" description="Glycosyltransferase 2-like" evidence="1">
    <location>
        <begin position="5"/>
        <end position="170"/>
    </location>
</feature>
<accession>A0A0G1JUL8</accession>
<evidence type="ECO:0000259" key="1">
    <source>
        <dbReference type="Pfam" id="PF00535"/>
    </source>
</evidence>
<dbReference type="GO" id="GO:0016740">
    <property type="term" value="F:transferase activity"/>
    <property type="evidence" value="ECO:0007669"/>
    <property type="project" value="UniProtKB-KW"/>
</dbReference>
<dbReference type="InterPro" id="IPR001173">
    <property type="entry name" value="Glyco_trans_2-like"/>
</dbReference>
<name>A0A0G1JUL8_9BACT</name>
<keyword evidence="2" id="KW-0808">Transferase</keyword>
<gene>
    <name evidence="2" type="ORF">UW22_C0001G0050</name>
</gene>
<dbReference type="PANTHER" id="PTHR48090:SF7">
    <property type="entry name" value="RFBJ PROTEIN"/>
    <property type="match status" value="1"/>
</dbReference>
<dbReference type="CDD" id="cd04179">
    <property type="entry name" value="DPM_DPG-synthase_like"/>
    <property type="match status" value="1"/>
</dbReference>
<dbReference type="EMBL" id="LCHM01000001">
    <property type="protein sequence ID" value="KKT39139.1"/>
    <property type="molecule type" value="Genomic_DNA"/>
</dbReference>
<dbReference type="InterPro" id="IPR029044">
    <property type="entry name" value="Nucleotide-diphossugar_trans"/>
</dbReference>
<dbReference type="Gene3D" id="3.90.550.10">
    <property type="entry name" value="Spore Coat Polysaccharide Biosynthesis Protein SpsA, Chain A"/>
    <property type="match status" value="1"/>
</dbReference>